<evidence type="ECO:0000313" key="1">
    <source>
        <dbReference type="EMBL" id="KAL2751201.1"/>
    </source>
</evidence>
<evidence type="ECO:0000313" key="2">
    <source>
        <dbReference type="Proteomes" id="UP001607303"/>
    </source>
</evidence>
<keyword evidence="2" id="KW-1185">Reference proteome</keyword>
<reference evidence="1 2" key="1">
    <citation type="journal article" date="2024" name="Ann. Entomol. Soc. Am.">
        <title>Genomic analyses of the southern and eastern yellowjacket wasps (Hymenoptera: Vespidae) reveal evolutionary signatures of social life.</title>
        <authorList>
            <person name="Catto M.A."/>
            <person name="Caine P.B."/>
            <person name="Orr S.E."/>
            <person name="Hunt B.G."/>
            <person name="Goodisman M.A.D."/>
        </authorList>
    </citation>
    <scope>NUCLEOTIDE SEQUENCE [LARGE SCALE GENOMIC DNA]</scope>
    <source>
        <strain evidence="1">232</strain>
        <tissue evidence="1">Head and thorax</tissue>
    </source>
</reference>
<accession>A0ABD2D1L5</accession>
<organism evidence="1 2">
    <name type="scientific">Vespula maculifrons</name>
    <name type="common">Eastern yellow jacket</name>
    <name type="synonym">Wasp</name>
    <dbReference type="NCBI Taxonomy" id="7453"/>
    <lineage>
        <taxon>Eukaryota</taxon>
        <taxon>Metazoa</taxon>
        <taxon>Ecdysozoa</taxon>
        <taxon>Arthropoda</taxon>
        <taxon>Hexapoda</taxon>
        <taxon>Insecta</taxon>
        <taxon>Pterygota</taxon>
        <taxon>Neoptera</taxon>
        <taxon>Endopterygota</taxon>
        <taxon>Hymenoptera</taxon>
        <taxon>Apocrita</taxon>
        <taxon>Aculeata</taxon>
        <taxon>Vespoidea</taxon>
        <taxon>Vespidae</taxon>
        <taxon>Vespinae</taxon>
        <taxon>Vespula</taxon>
    </lineage>
</organism>
<dbReference type="Proteomes" id="UP001607303">
    <property type="component" value="Unassembled WGS sequence"/>
</dbReference>
<name>A0ABD2D1L5_VESMC</name>
<dbReference type="EMBL" id="JAYRBN010000007">
    <property type="protein sequence ID" value="KAL2751201.1"/>
    <property type="molecule type" value="Genomic_DNA"/>
</dbReference>
<sequence length="125" mass="14972">MRYKIKEKLSQQELVNVDVRHRLVSKINPRIVKYIETNSMTYDKVAVLLERYYTNAVIVTERECTHLRRTQSQWGDRLFRLKVLPLCSEILKLRLNSLQDLRTFEEYYITIEGSKYVVESETIIT</sequence>
<gene>
    <name evidence="1" type="ORF">V1477_000359</name>
</gene>
<comment type="caution">
    <text evidence="1">The sequence shown here is derived from an EMBL/GenBank/DDBJ whole genome shotgun (WGS) entry which is preliminary data.</text>
</comment>
<proteinExistence type="predicted"/>
<protein>
    <submittedName>
        <fullName evidence="1">Uncharacterized protein</fullName>
    </submittedName>
</protein>
<dbReference type="AlphaFoldDB" id="A0ABD2D1L5"/>